<dbReference type="PANTHER" id="PTHR10073:SF12">
    <property type="entry name" value="DNA MISMATCH REPAIR PROTEIN MLH1"/>
    <property type="match status" value="1"/>
</dbReference>
<gene>
    <name evidence="7" type="ORF">HPULCUR_007166</name>
</gene>
<dbReference type="Gene3D" id="3.30.230.10">
    <property type="match status" value="1"/>
</dbReference>
<protein>
    <recommendedName>
        <fullName evidence="6">DNA mismatch repair protein S5 domain-containing protein</fullName>
    </recommendedName>
</protein>
<evidence type="ECO:0000256" key="2">
    <source>
        <dbReference type="ARBA" id="ARBA00006082"/>
    </source>
</evidence>
<organism evidence="7 8">
    <name type="scientific">Helicostylum pulchrum</name>
    <dbReference type="NCBI Taxonomy" id="562976"/>
    <lineage>
        <taxon>Eukaryota</taxon>
        <taxon>Fungi</taxon>
        <taxon>Fungi incertae sedis</taxon>
        <taxon>Mucoromycota</taxon>
        <taxon>Mucoromycotina</taxon>
        <taxon>Mucoromycetes</taxon>
        <taxon>Mucorales</taxon>
        <taxon>Mucorineae</taxon>
        <taxon>Mucoraceae</taxon>
        <taxon>Helicostylum</taxon>
    </lineage>
</organism>
<evidence type="ECO:0000313" key="7">
    <source>
        <dbReference type="EMBL" id="GAA5801714.1"/>
    </source>
</evidence>
<dbReference type="SMART" id="SM01340">
    <property type="entry name" value="DNA_mis_repair"/>
    <property type="match status" value="1"/>
</dbReference>
<comment type="similarity">
    <text evidence="2">Belongs to the DNA mismatch repair MutL/HexB family.</text>
</comment>
<dbReference type="SUPFAM" id="SSF55874">
    <property type="entry name" value="ATPase domain of HSP90 chaperone/DNA topoisomerase II/histidine kinase"/>
    <property type="match status" value="1"/>
</dbReference>
<dbReference type="NCBIfam" id="TIGR00585">
    <property type="entry name" value="mutl"/>
    <property type="match status" value="1"/>
</dbReference>
<dbReference type="InterPro" id="IPR032189">
    <property type="entry name" value="Mlh1_C"/>
</dbReference>
<dbReference type="Pfam" id="PF01119">
    <property type="entry name" value="DNA_mis_repair"/>
    <property type="match status" value="1"/>
</dbReference>
<comment type="caution">
    <text evidence="7">The sequence shown here is derived from an EMBL/GenBank/DDBJ whole genome shotgun (WGS) entry which is preliminary data.</text>
</comment>
<dbReference type="InterPro" id="IPR014721">
    <property type="entry name" value="Ribsml_uS5_D2-typ_fold_subgr"/>
</dbReference>
<dbReference type="InterPro" id="IPR036890">
    <property type="entry name" value="HATPase_C_sf"/>
</dbReference>
<keyword evidence="4" id="KW-0234">DNA repair</keyword>
<evidence type="ECO:0000256" key="3">
    <source>
        <dbReference type="ARBA" id="ARBA00022763"/>
    </source>
</evidence>
<evidence type="ECO:0000256" key="4">
    <source>
        <dbReference type="ARBA" id="ARBA00023204"/>
    </source>
</evidence>
<keyword evidence="8" id="KW-1185">Reference proteome</keyword>
<dbReference type="InterPro" id="IPR038973">
    <property type="entry name" value="MutL/Mlh/Pms-like"/>
</dbReference>
<dbReference type="Gene3D" id="3.30.565.10">
    <property type="entry name" value="Histidine kinase-like ATPase, C-terminal domain"/>
    <property type="match status" value="1"/>
</dbReference>
<evidence type="ECO:0000313" key="8">
    <source>
        <dbReference type="Proteomes" id="UP001476247"/>
    </source>
</evidence>
<keyword evidence="3" id="KW-0227">DNA damage</keyword>
<dbReference type="InterPro" id="IPR002099">
    <property type="entry name" value="MutL/Mlh/PMS"/>
</dbReference>
<accession>A0ABP9Y3Z0</accession>
<reference evidence="7 8" key="1">
    <citation type="submission" date="2024-04" db="EMBL/GenBank/DDBJ databases">
        <title>genome sequences of Mucor flavus KT1a and Helicostylum pulchrum KT1b strains isolation_sourced from the surface of a dry-aged beef.</title>
        <authorList>
            <person name="Toyotome T."/>
            <person name="Hosono M."/>
            <person name="Torimaru M."/>
            <person name="Fukuda K."/>
            <person name="Mikami N."/>
        </authorList>
    </citation>
    <scope>NUCLEOTIDE SEQUENCE [LARGE SCALE GENOMIC DNA]</scope>
    <source>
        <strain evidence="7 8">KT1b</strain>
    </source>
</reference>
<dbReference type="InterPro" id="IPR013507">
    <property type="entry name" value="DNA_mismatch_S5_2-like"/>
</dbReference>
<name>A0ABP9Y3Z0_9FUNG</name>
<keyword evidence="5" id="KW-0539">Nucleus</keyword>
<proteinExistence type="inferred from homology"/>
<sequence length="660" mass="73907">MENIPSVKKLDQTVVNRIAAGEVIQRPSNALKELIENSLDAGSTQIQILVKDGGLKVLQIQDDGHGIRKEDMTIVCERFTTSKLNSFSDLTSISTHGFRGEALASISHVAHVTITTKTADSPCAYRALYADGKLVPVKPGQSADPKACAGNNGTQITAEDLFFNTPTRLKALKSTSDEYNRILDIVTRYAIHNAGVSFTCRKQGAKMADVQTSKGASIVDNIKQLYGSVASELLHVQETLDTLNVKVNGYISNANYSMKRMTMLLFINHRSVDSYAIKRAIESVYSTLLPKGGYPFVYLDLEIDPKNVDVNVHPTKKEVHFLNQDKIIESLIDMFEETLKNANDSRTFYVQTLLPGAIEDVVEKPVSNKPVAEYKYVRTDSSATTLDSFLTRPNKEDDGDAMDIDEDSAVITKDARVHVNLASIHTLRKRVAKSEDKDISTIFNNHTFISCVDDMLALIQYEQNIYIVNYNVASEELFYQVILGQFHNMGKLTLSTPISIEECVLVAIEIEESKGNLPKDLGDPNQVATSISTLIASKRLMLKEYYSMEITEDGKLTSLPMILRDYTPCMDKLPLFFLRLGTEVEWETELGCFDSLTRELAILYSLDAPLNQSDKTDYFWKIEHLIFPSFKTHFTAPAKLKNYVVQVANLTDLYKIFERC</sequence>
<dbReference type="InterPro" id="IPR014762">
    <property type="entry name" value="DNA_mismatch_repair_CS"/>
</dbReference>
<dbReference type="PROSITE" id="PS00058">
    <property type="entry name" value="DNA_MISMATCH_REPAIR_1"/>
    <property type="match status" value="1"/>
</dbReference>
<dbReference type="SUPFAM" id="SSF54211">
    <property type="entry name" value="Ribosomal protein S5 domain 2-like"/>
    <property type="match status" value="1"/>
</dbReference>
<dbReference type="EMBL" id="BAABUJ010000020">
    <property type="protein sequence ID" value="GAA5801714.1"/>
    <property type="molecule type" value="Genomic_DNA"/>
</dbReference>
<dbReference type="PANTHER" id="PTHR10073">
    <property type="entry name" value="DNA MISMATCH REPAIR PROTEIN MLH, PMS, MUTL"/>
    <property type="match status" value="1"/>
</dbReference>
<dbReference type="Pfam" id="PF16413">
    <property type="entry name" value="Mlh1_C"/>
    <property type="match status" value="1"/>
</dbReference>
<evidence type="ECO:0000259" key="6">
    <source>
        <dbReference type="SMART" id="SM01340"/>
    </source>
</evidence>
<dbReference type="Proteomes" id="UP001476247">
    <property type="component" value="Unassembled WGS sequence"/>
</dbReference>
<feature type="domain" description="DNA mismatch repair protein S5" evidence="6">
    <location>
        <begin position="222"/>
        <end position="340"/>
    </location>
</feature>
<dbReference type="InterPro" id="IPR020568">
    <property type="entry name" value="Ribosomal_Su5_D2-typ_SF"/>
</dbReference>
<dbReference type="Pfam" id="PF13589">
    <property type="entry name" value="HATPase_c_3"/>
    <property type="match status" value="1"/>
</dbReference>
<dbReference type="CDD" id="cd16926">
    <property type="entry name" value="HATPase_MutL-MLH-PMS-like"/>
    <property type="match status" value="1"/>
</dbReference>
<evidence type="ECO:0000256" key="5">
    <source>
        <dbReference type="ARBA" id="ARBA00023242"/>
    </source>
</evidence>
<comment type="subcellular location">
    <subcellularLocation>
        <location evidence="1">Nucleus</location>
    </subcellularLocation>
</comment>
<evidence type="ECO:0000256" key="1">
    <source>
        <dbReference type="ARBA" id="ARBA00004123"/>
    </source>
</evidence>